<proteinExistence type="predicted"/>
<reference evidence="9" key="2">
    <citation type="submission" date="2019-07" db="EMBL/GenBank/DDBJ databases">
        <authorList>
            <person name="Yang Y."/>
            <person name="Bocs S."/>
            <person name="Baudouin L."/>
        </authorList>
    </citation>
    <scope>NUCLEOTIDE SEQUENCE</scope>
    <source>
        <tissue evidence="9">Spear leaf of Hainan Tall coconut</tissue>
    </source>
</reference>
<dbReference type="InterPro" id="IPR000225">
    <property type="entry name" value="Armadillo"/>
</dbReference>
<evidence type="ECO:0000256" key="7">
    <source>
        <dbReference type="PROSITE-ProRule" id="PRU00259"/>
    </source>
</evidence>
<dbReference type="GO" id="GO:0061630">
    <property type="term" value="F:ubiquitin protein ligase activity"/>
    <property type="evidence" value="ECO:0007669"/>
    <property type="project" value="UniProtKB-EC"/>
</dbReference>
<evidence type="ECO:0000256" key="6">
    <source>
        <dbReference type="ARBA" id="ARBA00022786"/>
    </source>
</evidence>
<evidence type="ECO:0000259" key="8">
    <source>
        <dbReference type="PROSITE" id="PS51698"/>
    </source>
</evidence>
<gene>
    <name evidence="9" type="ORF">COCNU_08G011920</name>
</gene>
<dbReference type="AlphaFoldDB" id="A0A8K0IJ13"/>
<organism evidence="9 10">
    <name type="scientific">Cocos nucifera</name>
    <name type="common">Coconut palm</name>
    <dbReference type="NCBI Taxonomy" id="13894"/>
    <lineage>
        <taxon>Eukaryota</taxon>
        <taxon>Viridiplantae</taxon>
        <taxon>Streptophyta</taxon>
        <taxon>Embryophyta</taxon>
        <taxon>Tracheophyta</taxon>
        <taxon>Spermatophyta</taxon>
        <taxon>Magnoliopsida</taxon>
        <taxon>Liliopsida</taxon>
        <taxon>Arecaceae</taxon>
        <taxon>Arecoideae</taxon>
        <taxon>Cocoseae</taxon>
        <taxon>Attaleinae</taxon>
        <taxon>Cocos</taxon>
    </lineage>
</organism>
<dbReference type="Gene3D" id="3.30.40.10">
    <property type="entry name" value="Zinc/RING finger domain, C3HC4 (zinc finger)"/>
    <property type="match status" value="1"/>
</dbReference>
<dbReference type="Pfam" id="PF04564">
    <property type="entry name" value="U-box"/>
    <property type="match status" value="1"/>
</dbReference>
<dbReference type="FunFam" id="1.25.10.10:FF:000082">
    <property type="entry name" value="RING-type E3 ubiquitin transferase"/>
    <property type="match status" value="1"/>
</dbReference>
<dbReference type="InterPro" id="IPR013083">
    <property type="entry name" value="Znf_RING/FYVE/PHD"/>
</dbReference>
<dbReference type="InterPro" id="IPR016024">
    <property type="entry name" value="ARM-type_fold"/>
</dbReference>
<dbReference type="PROSITE" id="PS51698">
    <property type="entry name" value="U_BOX"/>
    <property type="match status" value="1"/>
</dbReference>
<reference evidence="9" key="1">
    <citation type="journal article" date="2017" name="Gigascience">
        <title>The genome draft of coconut (Cocos nucifera).</title>
        <authorList>
            <person name="Xiao Y."/>
            <person name="Xu P."/>
            <person name="Fan H."/>
            <person name="Baudouin L."/>
            <person name="Xia W."/>
            <person name="Bocs S."/>
            <person name="Xu J."/>
            <person name="Li Q."/>
            <person name="Guo A."/>
            <person name="Zhou L."/>
            <person name="Li J."/>
            <person name="Wu Y."/>
            <person name="Ma Z."/>
            <person name="Armero A."/>
            <person name="Issali A.E."/>
            <person name="Liu N."/>
            <person name="Peng M."/>
            <person name="Yang Y."/>
        </authorList>
    </citation>
    <scope>NUCLEOTIDE SEQUENCE</scope>
    <source>
        <tissue evidence="9">Spear leaf of Hainan Tall coconut</tissue>
    </source>
</reference>
<dbReference type="InterPro" id="IPR058678">
    <property type="entry name" value="ARM_PUB"/>
</dbReference>
<accession>A0A8K0IJ13</accession>
<protein>
    <recommendedName>
        <fullName evidence="3">RING-type E3 ubiquitin transferase</fullName>
        <ecNumber evidence="3">2.3.2.27</ecNumber>
    </recommendedName>
</protein>
<dbReference type="InterPro" id="IPR003613">
    <property type="entry name" value="Ubox_domain"/>
</dbReference>
<dbReference type="SMART" id="SM00504">
    <property type="entry name" value="Ubox"/>
    <property type="match status" value="1"/>
</dbReference>
<dbReference type="GO" id="GO:0016567">
    <property type="term" value="P:protein ubiquitination"/>
    <property type="evidence" value="ECO:0007669"/>
    <property type="project" value="UniProtKB-UniPathway"/>
</dbReference>
<dbReference type="InterPro" id="IPR045210">
    <property type="entry name" value="RING-Ubox_PUB"/>
</dbReference>
<comment type="catalytic activity">
    <reaction evidence="1">
        <text>S-ubiquitinyl-[E2 ubiquitin-conjugating enzyme]-L-cysteine + [acceptor protein]-L-lysine = [E2 ubiquitin-conjugating enzyme]-L-cysteine + N(6)-ubiquitinyl-[acceptor protein]-L-lysine.</text>
        <dbReference type="EC" id="2.3.2.27"/>
    </reaction>
</comment>
<dbReference type="InterPro" id="IPR011989">
    <property type="entry name" value="ARM-like"/>
</dbReference>
<dbReference type="Pfam" id="PF25240">
    <property type="entry name" value="PUB2_N"/>
    <property type="match status" value="1"/>
</dbReference>
<dbReference type="SUPFAM" id="SSF57850">
    <property type="entry name" value="RING/U-box"/>
    <property type="match status" value="1"/>
</dbReference>
<keyword evidence="10" id="KW-1185">Reference proteome</keyword>
<evidence type="ECO:0000256" key="4">
    <source>
        <dbReference type="ARBA" id="ARBA00022679"/>
    </source>
</evidence>
<dbReference type="SMART" id="SM00185">
    <property type="entry name" value="ARM"/>
    <property type="match status" value="5"/>
</dbReference>
<evidence type="ECO:0000256" key="5">
    <source>
        <dbReference type="ARBA" id="ARBA00022737"/>
    </source>
</evidence>
<dbReference type="Proteomes" id="UP000797356">
    <property type="component" value="Chromosome 8"/>
</dbReference>
<comment type="pathway">
    <text evidence="2">Protein modification; protein ubiquitination.</text>
</comment>
<evidence type="ECO:0000313" key="9">
    <source>
        <dbReference type="EMBL" id="KAG1359746.1"/>
    </source>
</evidence>
<dbReference type="Gene3D" id="1.25.10.10">
    <property type="entry name" value="Leucine-rich Repeat Variant"/>
    <property type="match status" value="1"/>
</dbReference>
<feature type="repeat" description="ARM" evidence="7">
    <location>
        <begin position="540"/>
        <end position="582"/>
    </location>
</feature>
<evidence type="ECO:0000256" key="3">
    <source>
        <dbReference type="ARBA" id="ARBA00012483"/>
    </source>
</evidence>
<feature type="repeat" description="ARM" evidence="7">
    <location>
        <begin position="622"/>
        <end position="664"/>
    </location>
</feature>
<dbReference type="PANTHER" id="PTHR23315">
    <property type="entry name" value="U BOX DOMAIN-CONTAINING"/>
    <property type="match status" value="1"/>
</dbReference>
<keyword evidence="4" id="KW-0808">Transferase</keyword>
<name>A0A8K0IJ13_COCNU</name>
<dbReference type="OrthoDB" id="7537227at2759"/>
<feature type="domain" description="U-box" evidence="8">
    <location>
        <begin position="251"/>
        <end position="325"/>
    </location>
</feature>
<dbReference type="CDD" id="cd16664">
    <property type="entry name" value="RING-Ubox_PUB"/>
    <property type="match status" value="1"/>
</dbReference>
<comment type="caution">
    <text evidence="9">The sequence shown here is derived from an EMBL/GenBank/DDBJ whole genome shotgun (WGS) entry which is preliminary data.</text>
</comment>
<evidence type="ECO:0000313" key="10">
    <source>
        <dbReference type="Proteomes" id="UP000797356"/>
    </source>
</evidence>
<dbReference type="PANTHER" id="PTHR23315:SF278">
    <property type="entry name" value="U-BOX DOMAIN-CONTAINING PROTEIN 3"/>
    <property type="match status" value="1"/>
</dbReference>
<dbReference type="EMBL" id="CM017879">
    <property type="protein sequence ID" value="KAG1359746.1"/>
    <property type="molecule type" value="Genomic_DNA"/>
</dbReference>
<dbReference type="InterPro" id="IPR057314">
    <property type="entry name" value="PUB2-4-like_N"/>
</dbReference>
<dbReference type="Pfam" id="PF25598">
    <property type="entry name" value="ARM_PUB"/>
    <property type="match status" value="1"/>
</dbReference>
<dbReference type="SUPFAM" id="SSF48371">
    <property type="entry name" value="ARM repeat"/>
    <property type="match status" value="1"/>
</dbReference>
<feature type="repeat" description="ARM" evidence="7">
    <location>
        <begin position="663"/>
        <end position="704"/>
    </location>
</feature>
<keyword evidence="5" id="KW-0677">Repeat</keyword>
<dbReference type="EC" id="2.3.2.27" evidence="3"/>
<keyword evidence="6" id="KW-0833">Ubl conjugation pathway</keyword>
<dbReference type="UniPathway" id="UPA00143"/>
<evidence type="ECO:0000256" key="2">
    <source>
        <dbReference type="ARBA" id="ARBA00004906"/>
    </source>
</evidence>
<sequence>MMHTNAAAGGIHTNRGAMDGKVIGGLINSISRFIHLVGCQTTNATVLKDFKSMVGILKLLKPILHEAFDSQIPSNEQLIKAFEELDVAVNGAREFMEKRPQRMSRIYSVLQSEPMLLKVQKSSIEICHVLSELLPSSQCTSHLADIQHCLQQLQCIQQDLTSELIKNALKDQRGYVIPSQEDIIKIMDMLGLASNQELLMESIALEKEREKAELKEKTEDADHISQIIALVAHMRYCVAKHEQFGFINGLPIPSHFHCPLSLQLMLDPVIVASGQTYERSFIQTWLDSGLRICPRTHQILSHINLIPNFTVKELIANWCEDNNIRLNNSVQSDFISNPFLSNAMLEDFRPENNLYGSLHTDSTSTPSFECANQTEQQIAELSSGCGEESSLIGHHQKLAGKVTMLGNVSHEQPSSCHNHSESISSVVSSIEILSKFNENISLLGEVPHPSSSPLNKDMGFSPRFSPSQLYGLRNGHVNNIASQLSLPIPGSADLTTSSHVQKLIEDLKCQAPEVQTAAASELRLLSKHNMENRVLIAKYGAIPPLVYLLHSKVKKVQENAVTALLNLSLNDNNKVSIAEAGAMEPLIYVLECGSTEAKENSAAALFSLSVLEEYKVKIGRSGAIKALVNLLGSGSLRGKKDAATALFNLSIFHENKARIVQAGAVKYLVELMDPSTGMVDKSVALLANLSTVPEGRLAISQEGGIPLLVEIVETGSQRGKENAASALLQLCLHSHKFCSLVLQEGAVPPLIALSQFGTPRAKEKAQQILGHFRNMGVLNLMASKNRKHYFGNGQMNCWSNSSSEKGGGRPADVSEIGNGDLDVRLRG</sequence>
<evidence type="ECO:0000256" key="1">
    <source>
        <dbReference type="ARBA" id="ARBA00000900"/>
    </source>
</evidence>
<dbReference type="PROSITE" id="PS50176">
    <property type="entry name" value="ARM_REPEAT"/>
    <property type="match status" value="3"/>
</dbReference>